<feature type="binding site" evidence="2">
    <location>
        <position position="137"/>
    </location>
    <ligand>
        <name>Fe cation</name>
        <dbReference type="ChEBI" id="CHEBI:24875"/>
    </ligand>
</feature>
<dbReference type="GO" id="GO:0006412">
    <property type="term" value="P:translation"/>
    <property type="evidence" value="ECO:0007669"/>
    <property type="project" value="UniProtKB-UniRule"/>
</dbReference>
<evidence type="ECO:0000313" key="4">
    <source>
        <dbReference type="Proteomes" id="UP000320735"/>
    </source>
</evidence>
<evidence type="ECO:0000256" key="1">
    <source>
        <dbReference type="ARBA" id="ARBA00010759"/>
    </source>
</evidence>
<dbReference type="NCBIfam" id="NF001159">
    <property type="entry name" value="PRK00150.1-3"/>
    <property type="match status" value="1"/>
</dbReference>
<comment type="function">
    <text evidence="2">Removes the formyl group from the N-terminal Met of newly synthesized proteins. Requires at least a dipeptide for an efficient rate of reaction. N-terminal L-methionine is a prerequisite for activity but the enzyme has broad specificity at other positions.</text>
</comment>
<dbReference type="PRINTS" id="PR01576">
    <property type="entry name" value="PDEFORMYLASE"/>
</dbReference>
<dbReference type="PANTHER" id="PTHR10458">
    <property type="entry name" value="PEPTIDE DEFORMYLASE"/>
    <property type="match status" value="1"/>
</dbReference>
<organism evidence="3 4">
    <name type="scientific">Symmachiella macrocystis</name>
    <dbReference type="NCBI Taxonomy" id="2527985"/>
    <lineage>
        <taxon>Bacteria</taxon>
        <taxon>Pseudomonadati</taxon>
        <taxon>Planctomycetota</taxon>
        <taxon>Planctomycetia</taxon>
        <taxon>Planctomycetales</taxon>
        <taxon>Planctomycetaceae</taxon>
        <taxon>Symmachiella</taxon>
    </lineage>
</organism>
<dbReference type="SUPFAM" id="SSF56420">
    <property type="entry name" value="Peptide deformylase"/>
    <property type="match status" value="1"/>
</dbReference>
<comment type="cofactor">
    <cofactor evidence="2">
        <name>Fe(2+)</name>
        <dbReference type="ChEBI" id="CHEBI:29033"/>
    </cofactor>
    <text evidence="2">Binds 1 Fe(2+) ion.</text>
</comment>
<keyword evidence="2" id="KW-0408">Iron</keyword>
<dbReference type="EC" id="3.5.1.88" evidence="2"/>
<evidence type="ECO:0000313" key="3">
    <source>
        <dbReference type="EMBL" id="TWU13616.1"/>
    </source>
</evidence>
<name>A0A5C6BQX6_9PLAN</name>
<dbReference type="Pfam" id="PF01327">
    <property type="entry name" value="Pep_deformylase"/>
    <property type="match status" value="1"/>
</dbReference>
<proteinExistence type="inferred from homology"/>
<keyword evidence="2 3" id="KW-0378">Hydrolase</keyword>
<gene>
    <name evidence="2 3" type="primary">def</name>
    <name evidence="3" type="ORF">CA54_24510</name>
</gene>
<dbReference type="OrthoDB" id="9784988at2"/>
<dbReference type="Gene3D" id="3.90.45.10">
    <property type="entry name" value="Peptide deformylase"/>
    <property type="match status" value="1"/>
</dbReference>
<dbReference type="RefSeq" id="WP_146370916.1">
    <property type="nucleotide sequence ID" value="NZ_SJPP01000001.1"/>
</dbReference>
<dbReference type="GO" id="GO:0042586">
    <property type="term" value="F:peptide deformylase activity"/>
    <property type="evidence" value="ECO:0007669"/>
    <property type="project" value="UniProtKB-UniRule"/>
</dbReference>
<comment type="caution">
    <text evidence="3">The sequence shown here is derived from an EMBL/GenBank/DDBJ whole genome shotgun (WGS) entry which is preliminary data.</text>
</comment>
<dbReference type="InterPro" id="IPR036821">
    <property type="entry name" value="Peptide_deformylase_sf"/>
</dbReference>
<dbReference type="HAMAP" id="MF_00163">
    <property type="entry name" value="Pep_deformylase"/>
    <property type="match status" value="1"/>
</dbReference>
<dbReference type="InterPro" id="IPR023635">
    <property type="entry name" value="Peptide_deformylase"/>
</dbReference>
<dbReference type="PIRSF" id="PIRSF004749">
    <property type="entry name" value="Pep_def"/>
    <property type="match status" value="1"/>
</dbReference>
<evidence type="ECO:0000256" key="2">
    <source>
        <dbReference type="HAMAP-Rule" id="MF_00163"/>
    </source>
</evidence>
<reference evidence="3 4" key="1">
    <citation type="submission" date="2019-02" db="EMBL/GenBank/DDBJ databases">
        <title>Deep-cultivation of Planctomycetes and their phenomic and genomic characterization uncovers novel biology.</title>
        <authorList>
            <person name="Wiegand S."/>
            <person name="Jogler M."/>
            <person name="Boedeker C."/>
            <person name="Pinto D."/>
            <person name="Vollmers J."/>
            <person name="Rivas-Marin E."/>
            <person name="Kohn T."/>
            <person name="Peeters S.H."/>
            <person name="Heuer A."/>
            <person name="Rast P."/>
            <person name="Oberbeckmann S."/>
            <person name="Bunk B."/>
            <person name="Jeske O."/>
            <person name="Meyerdierks A."/>
            <person name="Storesund J.E."/>
            <person name="Kallscheuer N."/>
            <person name="Luecker S."/>
            <person name="Lage O.M."/>
            <person name="Pohl T."/>
            <person name="Merkel B.J."/>
            <person name="Hornburger P."/>
            <person name="Mueller R.-W."/>
            <person name="Bruemmer F."/>
            <person name="Labrenz M."/>
            <person name="Spormann A.M."/>
            <person name="Op Den Camp H."/>
            <person name="Overmann J."/>
            <person name="Amann R."/>
            <person name="Jetten M.S.M."/>
            <person name="Mascher T."/>
            <person name="Medema M.H."/>
            <person name="Devos D.P."/>
            <person name="Kaster A.-K."/>
            <person name="Ovreas L."/>
            <person name="Rohde M."/>
            <person name="Galperin M.Y."/>
            <person name="Jogler C."/>
        </authorList>
    </citation>
    <scope>NUCLEOTIDE SEQUENCE [LARGE SCALE GENOMIC DNA]</scope>
    <source>
        <strain evidence="3 4">CA54</strain>
    </source>
</reference>
<dbReference type="GO" id="GO:0046872">
    <property type="term" value="F:metal ion binding"/>
    <property type="evidence" value="ECO:0007669"/>
    <property type="project" value="UniProtKB-KW"/>
</dbReference>
<feature type="active site" evidence="2">
    <location>
        <position position="134"/>
    </location>
</feature>
<protein>
    <recommendedName>
        <fullName evidence="2">Peptide deformylase</fullName>
        <shortName evidence="2">PDF</shortName>
        <ecNumber evidence="2">3.5.1.88</ecNumber>
    </recommendedName>
    <alternativeName>
        <fullName evidence="2">Polypeptide deformylase</fullName>
    </alternativeName>
</protein>
<comment type="catalytic activity">
    <reaction evidence="2">
        <text>N-terminal N-formyl-L-methionyl-[peptide] + H2O = N-terminal L-methionyl-[peptide] + formate</text>
        <dbReference type="Rhea" id="RHEA:24420"/>
        <dbReference type="Rhea" id="RHEA-COMP:10639"/>
        <dbReference type="Rhea" id="RHEA-COMP:10640"/>
        <dbReference type="ChEBI" id="CHEBI:15377"/>
        <dbReference type="ChEBI" id="CHEBI:15740"/>
        <dbReference type="ChEBI" id="CHEBI:49298"/>
        <dbReference type="ChEBI" id="CHEBI:64731"/>
        <dbReference type="EC" id="3.5.1.88"/>
    </reaction>
</comment>
<keyword evidence="2" id="KW-0479">Metal-binding</keyword>
<sequence length="190" mass="21636">MEIVKYPHPALRWKSSPVQAINAELRTTVRQMFELMYEANGIGLAANQVALPIRLFVLNLLADPAETEEEFVFINPEIVRRKGNQEAEEGCLSMPSLYGDVRRAGEIVVQAYGLDGQGFELTVDDLASRAIQHETDHLDGVLFTDRMTEAARREVDPMLSDFETLFRRRQEQGKFPSDAEIQQQLQEWTP</sequence>
<comment type="similarity">
    <text evidence="1 2">Belongs to the polypeptide deformylase family.</text>
</comment>
<dbReference type="EMBL" id="SJPP01000001">
    <property type="protein sequence ID" value="TWU13616.1"/>
    <property type="molecule type" value="Genomic_DNA"/>
</dbReference>
<dbReference type="PANTHER" id="PTHR10458:SF22">
    <property type="entry name" value="PEPTIDE DEFORMYLASE"/>
    <property type="match status" value="1"/>
</dbReference>
<dbReference type="CDD" id="cd00487">
    <property type="entry name" value="Pep_deformylase"/>
    <property type="match status" value="1"/>
</dbReference>
<dbReference type="Proteomes" id="UP000320735">
    <property type="component" value="Unassembled WGS sequence"/>
</dbReference>
<dbReference type="NCBIfam" id="TIGR00079">
    <property type="entry name" value="pept_deformyl"/>
    <property type="match status" value="1"/>
</dbReference>
<accession>A0A5C6BQX6</accession>
<feature type="binding site" evidence="2">
    <location>
        <position position="91"/>
    </location>
    <ligand>
        <name>Fe cation</name>
        <dbReference type="ChEBI" id="CHEBI:24875"/>
    </ligand>
</feature>
<feature type="binding site" evidence="2">
    <location>
        <position position="133"/>
    </location>
    <ligand>
        <name>Fe cation</name>
        <dbReference type="ChEBI" id="CHEBI:24875"/>
    </ligand>
</feature>
<keyword evidence="4" id="KW-1185">Reference proteome</keyword>
<keyword evidence="2" id="KW-0648">Protein biosynthesis</keyword>
<dbReference type="AlphaFoldDB" id="A0A5C6BQX6"/>